<gene>
    <name evidence="1" type="ORF">ATEG_03217</name>
</gene>
<evidence type="ECO:0000313" key="1">
    <source>
        <dbReference type="EMBL" id="EAU36491.1"/>
    </source>
</evidence>
<sequence length="128" mass="13625">MYLVAQEPSDTSTTCPMPKKVGEWINKSVTPFGKLNGAANPAGVIGKIINKSTIADLSEDDWEFVFGVNLRGIMHCMRAQINVMRDAGSIVNASSVAGDMSFARNASYPAAKHGVIGLPRTAVKEIGD</sequence>
<proteinExistence type="predicted"/>
<dbReference type="PANTHER" id="PTHR42820">
    <property type="entry name" value="SHORT-CHAIN DEHYDROGENASE REDUCTASE"/>
    <property type="match status" value="1"/>
</dbReference>
<dbReference type="STRING" id="341663.Q0CSW7"/>
<dbReference type="eggNOG" id="KOG0725">
    <property type="taxonomic scope" value="Eukaryota"/>
</dbReference>
<dbReference type="Proteomes" id="UP000007963">
    <property type="component" value="Unassembled WGS sequence"/>
</dbReference>
<dbReference type="SUPFAM" id="SSF51735">
    <property type="entry name" value="NAD(P)-binding Rossmann-fold domains"/>
    <property type="match status" value="1"/>
</dbReference>
<dbReference type="PANTHER" id="PTHR42820:SF1">
    <property type="entry name" value="SHORT-CHAIN DEHYDROGENASE_REDUCTASE FAMILY PROTEIN"/>
    <property type="match status" value="1"/>
</dbReference>
<dbReference type="VEuPathDB" id="FungiDB:ATEG_03217"/>
<dbReference type="Gene3D" id="3.40.50.720">
    <property type="entry name" value="NAD(P)-binding Rossmann-like Domain"/>
    <property type="match status" value="1"/>
</dbReference>
<dbReference type="PRINTS" id="PR00081">
    <property type="entry name" value="GDHRDH"/>
</dbReference>
<dbReference type="InterPro" id="IPR036291">
    <property type="entry name" value="NAD(P)-bd_dom_sf"/>
</dbReference>
<evidence type="ECO:0000313" key="2">
    <source>
        <dbReference type="Proteomes" id="UP000007963"/>
    </source>
</evidence>
<organism evidence="1 2">
    <name type="scientific">Aspergillus terreus (strain NIH 2624 / FGSC A1156)</name>
    <dbReference type="NCBI Taxonomy" id="341663"/>
    <lineage>
        <taxon>Eukaryota</taxon>
        <taxon>Fungi</taxon>
        <taxon>Dikarya</taxon>
        <taxon>Ascomycota</taxon>
        <taxon>Pezizomycotina</taxon>
        <taxon>Eurotiomycetes</taxon>
        <taxon>Eurotiomycetidae</taxon>
        <taxon>Eurotiales</taxon>
        <taxon>Aspergillaceae</taxon>
        <taxon>Aspergillus</taxon>
        <taxon>Aspergillus subgen. Circumdati</taxon>
    </lineage>
</organism>
<dbReference type="EMBL" id="CH476597">
    <property type="protein sequence ID" value="EAU36491.1"/>
    <property type="molecule type" value="Genomic_DNA"/>
</dbReference>
<name>Q0CSW7_ASPTN</name>
<dbReference type="Pfam" id="PF00106">
    <property type="entry name" value="adh_short"/>
    <property type="match status" value="1"/>
</dbReference>
<dbReference type="RefSeq" id="XP_001212395.1">
    <property type="nucleotide sequence ID" value="XM_001212395.1"/>
</dbReference>
<dbReference type="InterPro" id="IPR002347">
    <property type="entry name" value="SDR_fam"/>
</dbReference>
<dbReference type="PRINTS" id="PR00080">
    <property type="entry name" value="SDRFAMILY"/>
</dbReference>
<accession>Q0CSW7</accession>
<dbReference type="AlphaFoldDB" id="Q0CSW7"/>
<dbReference type="GeneID" id="4317452"/>
<protein>
    <submittedName>
        <fullName evidence="1">Uncharacterized protein</fullName>
    </submittedName>
</protein>
<dbReference type="CDD" id="cd05233">
    <property type="entry name" value="SDR_c"/>
    <property type="match status" value="1"/>
</dbReference>
<dbReference type="OrthoDB" id="1669814at2759"/>
<dbReference type="HOGENOM" id="CLU_1959141_0_0_1"/>
<reference evidence="2" key="1">
    <citation type="submission" date="2005-09" db="EMBL/GenBank/DDBJ databases">
        <title>Annotation of the Aspergillus terreus NIH2624 genome.</title>
        <authorList>
            <person name="Birren B.W."/>
            <person name="Lander E.S."/>
            <person name="Galagan J.E."/>
            <person name="Nusbaum C."/>
            <person name="Devon K."/>
            <person name="Henn M."/>
            <person name="Ma L.-J."/>
            <person name="Jaffe D.B."/>
            <person name="Butler J."/>
            <person name="Alvarez P."/>
            <person name="Gnerre S."/>
            <person name="Grabherr M."/>
            <person name="Kleber M."/>
            <person name="Mauceli E.W."/>
            <person name="Brockman W."/>
            <person name="Rounsley S."/>
            <person name="Young S.K."/>
            <person name="LaButti K."/>
            <person name="Pushparaj V."/>
            <person name="DeCaprio D."/>
            <person name="Crawford M."/>
            <person name="Koehrsen M."/>
            <person name="Engels R."/>
            <person name="Montgomery P."/>
            <person name="Pearson M."/>
            <person name="Howarth C."/>
            <person name="Larson L."/>
            <person name="Luoma S."/>
            <person name="White J."/>
            <person name="Alvarado L."/>
            <person name="Kodira C.D."/>
            <person name="Zeng Q."/>
            <person name="Oleary S."/>
            <person name="Yandava C."/>
            <person name="Denning D.W."/>
            <person name="Nierman W.C."/>
            <person name="Milne T."/>
            <person name="Madden K."/>
        </authorList>
    </citation>
    <scope>NUCLEOTIDE SEQUENCE [LARGE SCALE GENOMIC DNA]</scope>
    <source>
        <strain evidence="2">NIH 2624 / FGSC A1156</strain>
    </source>
</reference>